<dbReference type="RefSeq" id="WP_008469527.1">
    <property type="nucleotide sequence ID" value="NZ_AYZP01000001.1"/>
</dbReference>
<dbReference type="InterPro" id="IPR016040">
    <property type="entry name" value="NAD(P)-bd_dom"/>
</dbReference>
<accession>I7JU40</accession>
<dbReference type="STRING" id="1423758.FC41_GL000284"/>
<keyword evidence="3" id="KW-1185">Reference proteome</keyword>
<comment type="caution">
    <text evidence="2">The sequence shown here is derived from an EMBL/GenBank/DDBJ whole genome shotgun (WGS) entry which is preliminary data.</text>
</comment>
<dbReference type="InterPro" id="IPR036291">
    <property type="entry name" value="NAD(P)-bd_dom_sf"/>
</dbReference>
<gene>
    <name evidence="2" type="ORF">BN55_03305</name>
</gene>
<dbReference type="SUPFAM" id="SSF51735">
    <property type="entry name" value="NAD(P)-binding Rossmann-fold domains"/>
    <property type="match status" value="1"/>
</dbReference>
<sequence length="199" mass="22472">MLNVLILGTNSQIGNAVRNYLLDNTDDHVTLLGNGLSKKEYDSQRQTIIAGSIDDKRQIDFAMRDQDVVVVCLCKDVDVKIEKIIAAMKKSDLSRIIFVGFMGPYEQKPSVQEAARNATYKTLQPFANAHKELKDSDLDYTIIRSNWVTQGPINYEVNIGGMPFIEQDVSLDQIASLINQLVERRHLYERQTIGINTPL</sequence>
<name>I7JU40_9LACO</name>
<proteinExistence type="predicted"/>
<dbReference type="EMBL" id="CAKE01000001">
    <property type="protein sequence ID" value="CCI80951.1"/>
    <property type="molecule type" value="Genomic_DNA"/>
</dbReference>
<organism evidence="2 3">
    <name type="scientific">Lactobacillus hominis DSM 23910 = CRBIP 24.179</name>
    <dbReference type="NCBI Taxonomy" id="1423758"/>
    <lineage>
        <taxon>Bacteria</taxon>
        <taxon>Bacillati</taxon>
        <taxon>Bacillota</taxon>
        <taxon>Bacilli</taxon>
        <taxon>Lactobacillales</taxon>
        <taxon>Lactobacillaceae</taxon>
        <taxon>Lactobacillus</taxon>
    </lineage>
</organism>
<dbReference type="PATRIC" id="fig|1423758.3.peg.287"/>
<dbReference type="eggNOG" id="COG0702">
    <property type="taxonomic scope" value="Bacteria"/>
</dbReference>
<dbReference type="AlphaFoldDB" id="I7JU40"/>
<evidence type="ECO:0000259" key="1">
    <source>
        <dbReference type="Pfam" id="PF13460"/>
    </source>
</evidence>
<dbReference type="OrthoDB" id="9803892at2"/>
<dbReference type="Gene3D" id="3.40.50.720">
    <property type="entry name" value="NAD(P)-binding Rossmann-like Domain"/>
    <property type="match status" value="1"/>
</dbReference>
<dbReference type="Pfam" id="PF13460">
    <property type="entry name" value="NAD_binding_10"/>
    <property type="match status" value="1"/>
</dbReference>
<dbReference type="Proteomes" id="UP000009320">
    <property type="component" value="Unassembled WGS sequence"/>
</dbReference>
<reference evidence="2 3" key="1">
    <citation type="submission" date="2012-06" db="EMBL/GenBank/DDBJ databases">
        <title>Draft Genome Sequence of Lactobacillus hominis Strain CRBIP 24.179T, isolated from human intestine.</title>
        <authorList>
            <person name="Cousin S."/>
            <person name="Ma L."/>
            <person name="Bizet C."/>
            <person name="Loux V."/>
            <person name="Bouchier C."/>
            <person name="Clermont D."/>
            <person name="Creno S."/>
        </authorList>
    </citation>
    <scope>NUCLEOTIDE SEQUENCE [LARGE SCALE GENOMIC DNA]</scope>
    <source>
        <strain evidence="3">CRBIP 24.179T</strain>
    </source>
</reference>
<evidence type="ECO:0000313" key="3">
    <source>
        <dbReference type="Proteomes" id="UP000009320"/>
    </source>
</evidence>
<dbReference type="GeneID" id="82846239"/>
<evidence type="ECO:0000313" key="2">
    <source>
        <dbReference type="EMBL" id="CCI80951.1"/>
    </source>
</evidence>
<feature type="domain" description="NAD(P)-binding" evidence="1">
    <location>
        <begin position="8"/>
        <end position="183"/>
    </location>
</feature>
<protein>
    <submittedName>
        <fullName evidence="2">Saccharopine dehydrogenase related protein</fullName>
    </submittedName>
</protein>